<evidence type="ECO:0000256" key="9">
    <source>
        <dbReference type="ARBA" id="ARBA00023012"/>
    </source>
</evidence>
<dbReference type="SUPFAM" id="SSF47384">
    <property type="entry name" value="Homodimeric domain of signal transducing histidine kinase"/>
    <property type="match status" value="1"/>
</dbReference>
<dbReference type="InterPro" id="IPR013767">
    <property type="entry name" value="PAS_fold"/>
</dbReference>
<dbReference type="PANTHER" id="PTHR43711">
    <property type="entry name" value="TWO-COMPONENT HISTIDINE KINASE"/>
    <property type="match status" value="1"/>
</dbReference>
<feature type="domain" description="PAC" evidence="14">
    <location>
        <begin position="119"/>
        <end position="172"/>
    </location>
</feature>
<evidence type="ECO:0000256" key="8">
    <source>
        <dbReference type="ARBA" id="ARBA00022840"/>
    </source>
</evidence>
<evidence type="ECO:0000256" key="7">
    <source>
        <dbReference type="ARBA" id="ARBA00022777"/>
    </source>
</evidence>
<dbReference type="InterPro" id="IPR035965">
    <property type="entry name" value="PAS-like_dom_sf"/>
</dbReference>
<feature type="coiled-coil region" evidence="11">
    <location>
        <begin position="9"/>
        <end position="54"/>
    </location>
</feature>
<dbReference type="Pfam" id="PF00512">
    <property type="entry name" value="HisKA"/>
    <property type="match status" value="1"/>
</dbReference>
<keyword evidence="9" id="KW-0902">Two-component regulatory system</keyword>
<organism evidence="15">
    <name type="scientific">uncultured marine microorganism HF4000_APKG2J17</name>
    <dbReference type="NCBI Taxonomy" id="455546"/>
    <lineage>
        <taxon>unclassified sequences</taxon>
        <taxon>environmental samples</taxon>
    </lineage>
</organism>
<dbReference type="Pfam" id="PF02518">
    <property type="entry name" value="HATPase_c"/>
    <property type="match status" value="1"/>
</dbReference>
<dbReference type="PROSITE" id="PS50113">
    <property type="entry name" value="PAC"/>
    <property type="match status" value="3"/>
</dbReference>
<evidence type="ECO:0000256" key="6">
    <source>
        <dbReference type="ARBA" id="ARBA00022741"/>
    </source>
</evidence>
<accession>B3T6K4</accession>
<dbReference type="SMART" id="SM00091">
    <property type="entry name" value="PAS"/>
    <property type="match status" value="3"/>
</dbReference>
<dbReference type="EMBL" id="EU016624">
    <property type="protein sequence ID" value="ABZ08213.1"/>
    <property type="molecule type" value="Genomic_DNA"/>
</dbReference>
<feature type="domain" description="PAS" evidence="13">
    <location>
        <begin position="173"/>
        <end position="243"/>
    </location>
</feature>
<evidence type="ECO:0000259" key="12">
    <source>
        <dbReference type="PROSITE" id="PS50109"/>
    </source>
</evidence>
<comment type="catalytic activity">
    <reaction evidence="1">
        <text>ATP + protein L-histidine = ADP + protein N-phospho-L-histidine.</text>
        <dbReference type="EC" id="2.7.13.3"/>
    </reaction>
</comment>
<feature type="domain" description="PAC" evidence="14">
    <location>
        <begin position="371"/>
        <end position="424"/>
    </location>
</feature>
<dbReference type="FunFam" id="3.30.450.20:FF:000060">
    <property type="entry name" value="Sensor protein FixL"/>
    <property type="match status" value="1"/>
</dbReference>
<dbReference type="PANTHER" id="PTHR43711:SF26">
    <property type="entry name" value="SENSOR HISTIDINE KINASE RCSC"/>
    <property type="match status" value="1"/>
</dbReference>
<dbReference type="GO" id="GO:0005524">
    <property type="term" value="F:ATP binding"/>
    <property type="evidence" value="ECO:0007669"/>
    <property type="project" value="UniProtKB-KW"/>
</dbReference>
<dbReference type="Gene3D" id="3.30.450.20">
    <property type="entry name" value="PAS domain"/>
    <property type="match status" value="3"/>
</dbReference>
<evidence type="ECO:0000256" key="3">
    <source>
        <dbReference type="ARBA" id="ARBA00012438"/>
    </source>
</evidence>
<protein>
    <recommendedName>
        <fullName evidence="3">histidine kinase</fullName>
        <ecNumber evidence="3">2.7.13.3</ecNumber>
    </recommendedName>
</protein>
<dbReference type="PROSITE" id="PS50112">
    <property type="entry name" value="PAS"/>
    <property type="match status" value="3"/>
</dbReference>
<keyword evidence="8" id="KW-0067">ATP-binding</keyword>
<keyword evidence="5" id="KW-0808">Transferase</keyword>
<evidence type="ECO:0000313" key="15">
    <source>
        <dbReference type="EMBL" id="ABZ08213.1"/>
    </source>
</evidence>
<dbReference type="InterPro" id="IPR005467">
    <property type="entry name" value="His_kinase_dom"/>
</dbReference>
<proteinExistence type="predicted"/>
<dbReference type="FunFam" id="1.10.287.130:FF:000038">
    <property type="entry name" value="Sensory transduction histidine kinase"/>
    <property type="match status" value="1"/>
</dbReference>
<keyword evidence="4" id="KW-0597">Phosphoprotein</keyword>
<evidence type="ECO:0000256" key="2">
    <source>
        <dbReference type="ARBA" id="ARBA00004370"/>
    </source>
</evidence>
<keyword evidence="7 15" id="KW-0418">Kinase</keyword>
<feature type="domain" description="PAS" evidence="13">
    <location>
        <begin position="44"/>
        <end position="117"/>
    </location>
</feature>
<dbReference type="Gene3D" id="3.30.565.10">
    <property type="entry name" value="Histidine kinase-like ATPase, C-terminal domain"/>
    <property type="match status" value="1"/>
</dbReference>
<dbReference type="Pfam" id="PF00989">
    <property type="entry name" value="PAS"/>
    <property type="match status" value="1"/>
</dbReference>
<dbReference type="GO" id="GO:0006355">
    <property type="term" value="P:regulation of DNA-templated transcription"/>
    <property type="evidence" value="ECO:0007669"/>
    <property type="project" value="InterPro"/>
</dbReference>
<dbReference type="GO" id="GO:0016020">
    <property type="term" value="C:membrane"/>
    <property type="evidence" value="ECO:0007669"/>
    <property type="project" value="UniProtKB-SubCell"/>
</dbReference>
<dbReference type="SUPFAM" id="SSF55785">
    <property type="entry name" value="PYP-like sensor domain (PAS domain)"/>
    <property type="match status" value="3"/>
</dbReference>
<dbReference type="AlphaFoldDB" id="B3T6K4"/>
<feature type="domain" description="PAS" evidence="13">
    <location>
        <begin position="299"/>
        <end position="369"/>
    </location>
</feature>
<dbReference type="CDD" id="cd00082">
    <property type="entry name" value="HisKA"/>
    <property type="match status" value="1"/>
</dbReference>
<dbReference type="InterPro" id="IPR050736">
    <property type="entry name" value="Sensor_HK_Regulatory"/>
</dbReference>
<evidence type="ECO:0000256" key="5">
    <source>
        <dbReference type="ARBA" id="ARBA00022679"/>
    </source>
</evidence>
<sequence>MVFERTEELNKEIIERQQAESELREARDGLEQRVEERTRELSESEDRIRSIMENIVEAVITIGKDGAIETFSPAAEEMFCYAASEILGENVSILADKPERSEHDQYIENYHRTGKGKIIDVGFREVRGRRKDGTIFPAELAINEIRGGRRRKFVGTLRDVTERKRAEKTLQESEARFRAVIDNSPMSILLKDCDGKYLMANREWHEWCNPEGREIVGKTVDDFYPEEHAKAVKALDKEVLETGAPVVREHRTPRADGTEITTVLYKFPVIGADGSIIGIGGTNVDITARVQAEEARREVESRFRTVVNSAPMGISLKDRDGKFLLVNKTFGTWMDADPAEIEGKTFHELFAEKQAGEIESLDRKIFETGEESVDEAIRLFQDGVTRTIFTHKSPVRSATGGIVAVSTIMIDITDRKQAEESLRKAMERAEFANRAKAEFLAHMSHELRTPLNAILGYSDILKSQVFGPLGNEKYSDYVENISAAGGHLLGILSDILDVSKVEAGELDIEDSEIDIAAAIKECKIMMLERADIAKVSLASLVAGDLPRLRADRRRLRQILLNLLSNAVKFSHEKGKVSIAAETDAAGAIVIRVADTGIGIAPENMGKILQPFGQVKESYVGKPGEGSGLGLSLVNSLMDLHGGTLDIDSTPGEGTTMNIIFPPERTLNNA</sequence>
<dbReference type="InterPro" id="IPR004358">
    <property type="entry name" value="Sig_transdc_His_kin-like_C"/>
</dbReference>
<dbReference type="Pfam" id="PF08448">
    <property type="entry name" value="PAS_4"/>
    <property type="match status" value="2"/>
</dbReference>
<dbReference type="InterPro" id="IPR001610">
    <property type="entry name" value="PAC"/>
</dbReference>
<keyword evidence="10" id="KW-0472">Membrane</keyword>
<evidence type="ECO:0000259" key="14">
    <source>
        <dbReference type="PROSITE" id="PS50113"/>
    </source>
</evidence>
<keyword evidence="6" id="KW-0547">Nucleotide-binding</keyword>
<keyword evidence="11" id="KW-0175">Coiled coil</keyword>
<dbReference type="CDD" id="cd00130">
    <property type="entry name" value="PAS"/>
    <property type="match status" value="3"/>
</dbReference>
<dbReference type="PROSITE" id="PS50109">
    <property type="entry name" value="HIS_KIN"/>
    <property type="match status" value="1"/>
</dbReference>
<dbReference type="SUPFAM" id="SSF55874">
    <property type="entry name" value="ATPase domain of HSP90 chaperone/DNA topoisomerase II/histidine kinase"/>
    <property type="match status" value="1"/>
</dbReference>
<evidence type="ECO:0000256" key="1">
    <source>
        <dbReference type="ARBA" id="ARBA00000085"/>
    </source>
</evidence>
<dbReference type="NCBIfam" id="TIGR00229">
    <property type="entry name" value="sensory_box"/>
    <property type="match status" value="3"/>
</dbReference>
<dbReference type="SMART" id="SM00387">
    <property type="entry name" value="HATPase_c"/>
    <property type="match status" value="1"/>
</dbReference>
<feature type="domain" description="PAC" evidence="14">
    <location>
        <begin position="246"/>
        <end position="298"/>
    </location>
</feature>
<reference evidence="15" key="1">
    <citation type="journal article" date="2008" name="ISME J.">
        <title>Genomic patterns of recombination, clonal divergence and environment in marine microbial populations.</title>
        <authorList>
            <person name="Konstantinidis K.T."/>
            <person name="Delong E.F."/>
        </authorList>
    </citation>
    <scope>NUCLEOTIDE SEQUENCE</scope>
</reference>
<feature type="domain" description="Histidine kinase" evidence="12">
    <location>
        <begin position="442"/>
        <end position="664"/>
    </location>
</feature>
<evidence type="ECO:0000256" key="11">
    <source>
        <dbReference type="SAM" id="Coils"/>
    </source>
</evidence>
<dbReference type="InterPro" id="IPR000014">
    <property type="entry name" value="PAS"/>
</dbReference>
<gene>
    <name evidence="15" type="ORF">ALOHA_HF4000APKG2J17ctg1g20</name>
</gene>
<dbReference type="InterPro" id="IPR000700">
    <property type="entry name" value="PAS-assoc_C"/>
</dbReference>
<evidence type="ECO:0000259" key="13">
    <source>
        <dbReference type="PROSITE" id="PS50112"/>
    </source>
</evidence>
<dbReference type="Gene3D" id="1.10.287.130">
    <property type="match status" value="1"/>
</dbReference>
<dbReference type="InterPro" id="IPR036097">
    <property type="entry name" value="HisK_dim/P_sf"/>
</dbReference>
<dbReference type="SMART" id="SM00086">
    <property type="entry name" value="PAC"/>
    <property type="match status" value="3"/>
</dbReference>
<evidence type="ECO:0000256" key="10">
    <source>
        <dbReference type="ARBA" id="ARBA00023136"/>
    </source>
</evidence>
<dbReference type="EC" id="2.7.13.3" evidence="3"/>
<dbReference type="GO" id="GO:0000155">
    <property type="term" value="F:phosphorelay sensor kinase activity"/>
    <property type="evidence" value="ECO:0007669"/>
    <property type="project" value="InterPro"/>
</dbReference>
<dbReference type="SMART" id="SM00388">
    <property type="entry name" value="HisKA"/>
    <property type="match status" value="1"/>
</dbReference>
<dbReference type="InterPro" id="IPR003661">
    <property type="entry name" value="HisK_dim/P_dom"/>
</dbReference>
<comment type="subcellular location">
    <subcellularLocation>
        <location evidence="2">Membrane</location>
    </subcellularLocation>
</comment>
<name>B3T6K4_9ZZZZ</name>
<dbReference type="PRINTS" id="PR00344">
    <property type="entry name" value="BCTRLSENSOR"/>
</dbReference>
<dbReference type="InterPro" id="IPR003594">
    <property type="entry name" value="HATPase_dom"/>
</dbReference>
<dbReference type="InterPro" id="IPR013656">
    <property type="entry name" value="PAS_4"/>
</dbReference>
<evidence type="ECO:0000256" key="4">
    <source>
        <dbReference type="ARBA" id="ARBA00022553"/>
    </source>
</evidence>
<dbReference type="InterPro" id="IPR036890">
    <property type="entry name" value="HATPase_C_sf"/>
</dbReference>